<dbReference type="PRINTS" id="PR00035">
    <property type="entry name" value="HTHGNTR"/>
</dbReference>
<dbReference type="PROSITE" id="PS50949">
    <property type="entry name" value="HTH_GNTR"/>
    <property type="match status" value="1"/>
</dbReference>
<organism evidence="5 6">
    <name type="scientific">Yoonia rosea</name>
    <dbReference type="NCBI Taxonomy" id="287098"/>
    <lineage>
        <taxon>Bacteria</taxon>
        <taxon>Pseudomonadati</taxon>
        <taxon>Pseudomonadota</taxon>
        <taxon>Alphaproteobacteria</taxon>
        <taxon>Rhodobacterales</taxon>
        <taxon>Paracoccaceae</taxon>
        <taxon>Yoonia</taxon>
    </lineage>
</organism>
<dbReference type="EMBL" id="FTPR01000003">
    <property type="protein sequence ID" value="SIT90689.1"/>
    <property type="molecule type" value="Genomic_DNA"/>
</dbReference>
<dbReference type="AlphaFoldDB" id="A0A1R3XH41"/>
<accession>A0A1R3XH41</accession>
<dbReference type="Pfam" id="PF00392">
    <property type="entry name" value="GntR"/>
    <property type="match status" value="1"/>
</dbReference>
<evidence type="ECO:0000259" key="4">
    <source>
        <dbReference type="PROSITE" id="PS50949"/>
    </source>
</evidence>
<sequence length="238" mass="26241">MDDSDGKIVRMKLSDQVFERLRELVASGELAAGDVVPSERVLMERFGVGRPAVREALQAMQSKGLITITHGGRSRVNALTAGIAFSQVDDIAKLLLSSEPSNVDHLKQVRHLLELGTVRIAAQKCRAADADDLVALIDKQRANLGSAEAFMKSDIAFHTRLALITGNPLIHSITEMMLTWLFEYHSSLLLWSGQEQKTLDEHVAIVNFLRANDDEGAVRAMDDHLNRANSRFTSSPAR</sequence>
<evidence type="ECO:0000256" key="2">
    <source>
        <dbReference type="ARBA" id="ARBA00023125"/>
    </source>
</evidence>
<dbReference type="SUPFAM" id="SSF46785">
    <property type="entry name" value="Winged helix' DNA-binding domain"/>
    <property type="match status" value="1"/>
</dbReference>
<dbReference type="Gene3D" id="1.10.10.10">
    <property type="entry name" value="Winged helix-like DNA-binding domain superfamily/Winged helix DNA-binding domain"/>
    <property type="match status" value="1"/>
</dbReference>
<evidence type="ECO:0000313" key="5">
    <source>
        <dbReference type="EMBL" id="SIT90689.1"/>
    </source>
</evidence>
<dbReference type="SMART" id="SM00895">
    <property type="entry name" value="FCD"/>
    <property type="match status" value="1"/>
</dbReference>
<keyword evidence="6" id="KW-1185">Reference proteome</keyword>
<dbReference type="InterPro" id="IPR000524">
    <property type="entry name" value="Tscrpt_reg_HTH_GntR"/>
</dbReference>
<evidence type="ECO:0000256" key="1">
    <source>
        <dbReference type="ARBA" id="ARBA00023015"/>
    </source>
</evidence>
<dbReference type="PANTHER" id="PTHR43537:SF53">
    <property type="entry name" value="HTH-TYPE TRANSCRIPTIONAL REPRESSOR NANR"/>
    <property type="match status" value="1"/>
</dbReference>
<dbReference type="InterPro" id="IPR036388">
    <property type="entry name" value="WH-like_DNA-bd_sf"/>
</dbReference>
<dbReference type="SUPFAM" id="SSF48008">
    <property type="entry name" value="GntR ligand-binding domain-like"/>
    <property type="match status" value="1"/>
</dbReference>
<proteinExistence type="predicted"/>
<dbReference type="STRING" id="287098.SAMN05421665_3190"/>
<dbReference type="Proteomes" id="UP000186997">
    <property type="component" value="Unassembled WGS sequence"/>
</dbReference>
<keyword evidence="3" id="KW-0804">Transcription</keyword>
<reference evidence="6" key="1">
    <citation type="submission" date="2017-01" db="EMBL/GenBank/DDBJ databases">
        <authorList>
            <person name="Varghese N."/>
            <person name="Submissions S."/>
        </authorList>
    </citation>
    <scope>NUCLEOTIDE SEQUENCE [LARGE SCALE GENOMIC DNA]</scope>
    <source>
        <strain evidence="6">DSM 29591</strain>
    </source>
</reference>
<dbReference type="InterPro" id="IPR008920">
    <property type="entry name" value="TF_FadR/GntR_C"/>
</dbReference>
<dbReference type="CDD" id="cd07377">
    <property type="entry name" value="WHTH_GntR"/>
    <property type="match status" value="1"/>
</dbReference>
<protein>
    <submittedName>
        <fullName evidence="5">Transcriptional regulator, GntR family</fullName>
    </submittedName>
</protein>
<keyword evidence="1" id="KW-0805">Transcription regulation</keyword>
<dbReference type="InterPro" id="IPR036390">
    <property type="entry name" value="WH_DNA-bd_sf"/>
</dbReference>
<dbReference type="InterPro" id="IPR011711">
    <property type="entry name" value="GntR_C"/>
</dbReference>
<dbReference type="NCBIfam" id="NF003011">
    <property type="entry name" value="PRK03837.1"/>
    <property type="match status" value="1"/>
</dbReference>
<dbReference type="GO" id="GO:0003677">
    <property type="term" value="F:DNA binding"/>
    <property type="evidence" value="ECO:0007669"/>
    <property type="project" value="UniProtKB-KW"/>
</dbReference>
<evidence type="ECO:0000313" key="6">
    <source>
        <dbReference type="Proteomes" id="UP000186997"/>
    </source>
</evidence>
<dbReference type="SMART" id="SM00345">
    <property type="entry name" value="HTH_GNTR"/>
    <property type="match status" value="1"/>
</dbReference>
<name>A0A1R3XH41_9RHOB</name>
<dbReference type="Pfam" id="PF07729">
    <property type="entry name" value="FCD"/>
    <property type="match status" value="1"/>
</dbReference>
<evidence type="ECO:0000256" key="3">
    <source>
        <dbReference type="ARBA" id="ARBA00023163"/>
    </source>
</evidence>
<dbReference type="GO" id="GO:0003700">
    <property type="term" value="F:DNA-binding transcription factor activity"/>
    <property type="evidence" value="ECO:0007669"/>
    <property type="project" value="InterPro"/>
</dbReference>
<gene>
    <name evidence="5" type="ORF">SAMN05421665_3190</name>
</gene>
<dbReference type="PANTHER" id="PTHR43537">
    <property type="entry name" value="TRANSCRIPTIONAL REGULATOR, GNTR FAMILY"/>
    <property type="match status" value="1"/>
</dbReference>
<dbReference type="Gene3D" id="1.20.120.530">
    <property type="entry name" value="GntR ligand-binding domain-like"/>
    <property type="match status" value="1"/>
</dbReference>
<keyword evidence="2" id="KW-0238">DNA-binding</keyword>
<feature type="domain" description="HTH gntR-type" evidence="4">
    <location>
        <begin position="11"/>
        <end position="79"/>
    </location>
</feature>